<comment type="caution">
    <text evidence="2">The sequence shown here is derived from an EMBL/GenBank/DDBJ whole genome shotgun (WGS) entry which is preliminary data.</text>
</comment>
<accession>A0ABV2FQI5</accession>
<organism evidence="2 3">
    <name type="scientific">Bartonella japonica</name>
    <dbReference type="NCBI Taxonomy" id="357761"/>
    <lineage>
        <taxon>Bacteria</taxon>
        <taxon>Pseudomonadati</taxon>
        <taxon>Pseudomonadota</taxon>
        <taxon>Alphaproteobacteria</taxon>
        <taxon>Hyphomicrobiales</taxon>
        <taxon>Bartonellaceae</taxon>
        <taxon>Bartonella</taxon>
    </lineage>
</organism>
<feature type="transmembrane region" description="Helical" evidence="1">
    <location>
        <begin position="40"/>
        <end position="59"/>
    </location>
</feature>
<evidence type="ECO:0000313" key="3">
    <source>
        <dbReference type="Proteomes" id="UP001549112"/>
    </source>
</evidence>
<evidence type="ECO:0008006" key="4">
    <source>
        <dbReference type="Google" id="ProtNLM"/>
    </source>
</evidence>
<keyword evidence="1" id="KW-0812">Transmembrane</keyword>
<dbReference type="Proteomes" id="UP001549112">
    <property type="component" value="Unassembled WGS sequence"/>
</dbReference>
<keyword evidence="3" id="KW-1185">Reference proteome</keyword>
<sequence length="76" mass="9192">MVGKMAKKQHRKDEDLSETEQQLLHEMIETYQGLKMMSRIMKWIAFIIFMFVIDFARLMDALDNILSYFKKWITKS</sequence>
<evidence type="ECO:0000256" key="1">
    <source>
        <dbReference type="SAM" id="Phobius"/>
    </source>
</evidence>
<dbReference type="EMBL" id="JBEPLT010000019">
    <property type="protein sequence ID" value="MET3560718.1"/>
    <property type="molecule type" value="Genomic_DNA"/>
</dbReference>
<gene>
    <name evidence="2" type="ORF">ABID39_001427</name>
</gene>
<name>A0ABV2FQI5_9HYPH</name>
<protein>
    <recommendedName>
        <fullName evidence="4">Protein-disulfide reductase</fullName>
    </recommendedName>
</protein>
<keyword evidence="1" id="KW-1133">Transmembrane helix</keyword>
<proteinExistence type="predicted"/>
<reference evidence="2 3" key="1">
    <citation type="submission" date="2024-06" db="EMBL/GenBank/DDBJ databases">
        <title>Genomic Encyclopedia of Type Strains, Phase IV (KMG-IV): sequencing the most valuable type-strain genomes for metagenomic binning, comparative biology and taxonomic classification.</title>
        <authorList>
            <person name="Goeker M."/>
        </authorList>
    </citation>
    <scope>NUCLEOTIDE SEQUENCE [LARGE SCALE GENOMIC DNA]</scope>
    <source>
        <strain evidence="2 3">DSM 23650</strain>
    </source>
</reference>
<dbReference type="RefSeq" id="WP_354187320.1">
    <property type="nucleotide sequence ID" value="NZ_JBEPLT010000019.1"/>
</dbReference>
<keyword evidence="1" id="KW-0472">Membrane</keyword>
<evidence type="ECO:0000313" key="2">
    <source>
        <dbReference type="EMBL" id="MET3560718.1"/>
    </source>
</evidence>